<comment type="caution">
    <text evidence="3">The sequence shown here is derived from an EMBL/GenBank/DDBJ whole genome shotgun (WGS) entry which is preliminary data.</text>
</comment>
<dbReference type="EMBL" id="BAAAHE010000023">
    <property type="protein sequence ID" value="GAA0623880.1"/>
    <property type="molecule type" value="Genomic_DNA"/>
</dbReference>
<keyword evidence="2" id="KW-0472">Membrane</keyword>
<reference evidence="4" key="1">
    <citation type="journal article" date="2019" name="Int. J. Syst. Evol. Microbiol.">
        <title>The Global Catalogue of Microorganisms (GCM) 10K type strain sequencing project: providing services to taxonomists for standard genome sequencing and annotation.</title>
        <authorList>
            <consortium name="The Broad Institute Genomics Platform"/>
            <consortium name="The Broad Institute Genome Sequencing Center for Infectious Disease"/>
            <person name="Wu L."/>
            <person name="Ma J."/>
        </authorList>
    </citation>
    <scope>NUCLEOTIDE SEQUENCE [LARGE SCALE GENOMIC DNA]</scope>
    <source>
        <strain evidence="4">JCM 10671</strain>
    </source>
</reference>
<sequence length="194" mass="20329">MSVTAPPRARPARHGLIRDGSRGHAADWSPRLIPTDAPWERRHLVRLGVWMAVGLVGIGVSWFQISGEGDWHDQIRWIIVGSVAVGVSGLGTAGWLMAASRAVHLEAHDVMAQLRIQQQFNDGTGLGDAGAARGGAVEREAPVDPSGPFGYVSGPTMTRVHVASCALVAGKVVSPVSDSEIAARGLARCGVCCA</sequence>
<keyword evidence="2" id="KW-1133">Transmembrane helix</keyword>
<keyword evidence="4" id="KW-1185">Reference proteome</keyword>
<evidence type="ECO:0000256" key="2">
    <source>
        <dbReference type="SAM" id="Phobius"/>
    </source>
</evidence>
<evidence type="ECO:0000313" key="4">
    <source>
        <dbReference type="Proteomes" id="UP001500957"/>
    </source>
</evidence>
<protein>
    <submittedName>
        <fullName evidence="3">Uncharacterized protein</fullName>
    </submittedName>
</protein>
<gene>
    <name evidence="3" type="ORF">GCM10009547_28730</name>
</gene>
<dbReference type="Proteomes" id="UP001500957">
    <property type="component" value="Unassembled WGS sequence"/>
</dbReference>
<evidence type="ECO:0000313" key="3">
    <source>
        <dbReference type="EMBL" id="GAA0623880.1"/>
    </source>
</evidence>
<accession>A0ABP3S1X9</accession>
<organism evidence="3 4">
    <name type="scientific">Sporichthya brevicatena</name>
    <dbReference type="NCBI Taxonomy" id="171442"/>
    <lineage>
        <taxon>Bacteria</taxon>
        <taxon>Bacillati</taxon>
        <taxon>Actinomycetota</taxon>
        <taxon>Actinomycetes</taxon>
        <taxon>Sporichthyales</taxon>
        <taxon>Sporichthyaceae</taxon>
        <taxon>Sporichthya</taxon>
    </lineage>
</organism>
<name>A0ABP3S1X9_9ACTN</name>
<keyword evidence="2" id="KW-0812">Transmembrane</keyword>
<feature type="transmembrane region" description="Helical" evidence="2">
    <location>
        <begin position="77"/>
        <end position="98"/>
    </location>
</feature>
<feature type="region of interest" description="Disordered" evidence="1">
    <location>
        <begin position="1"/>
        <end position="24"/>
    </location>
</feature>
<proteinExistence type="predicted"/>
<feature type="transmembrane region" description="Helical" evidence="2">
    <location>
        <begin position="47"/>
        <end position="65"/>
    </location>
</feature>
<evidence type="ECO:0000256" key="1">
    <source>
        <dbReference type="SAM" id="MobiDB-lite"/>
    </source>
</evidence>